<dbReference type="EMBL" id="CAMXCT010006730">
    <property type="protein sequence ID" value="CAI4019060.1"/>
    <property type="molecule type" value="Genomic_DNA"/>
</dbReference>
<dbReference type="Proteomes" id="UP001152797">
    <property type="component" value="Unassembled WGS sequence"/>
</dbReference>
<reference evidence="2 3" key="2">
    <citation type="submission" date="2024-05" db="EMBL/GenBank/DDBJ databases">
        <authorList>
            <person name="Chen Y."/>
            <person name="Shah S."/>
            <person name="Dougan E. K."/>
            <person name="Thang M."/>
            <person name="Chan C."/>
        </authorList>
    </citation>
    <scope>NUCLEOTIDE SEQUENCE [LARGE SCALE GENOMIC DNA]</scope>
</reference>
<proteinExistence type="predicted"/>
<comment type="caution">
    <text evidence="1">The sequence shown here is derived from an EMBL/GenBank/DDBJ whole genome shotgun (WGS) entry which is preliminary data.</text>
</comment>
<evidence type="ECO:0000313" key="3">
    <source>
        <dbReference type="Proteomes" id="UP001152797"/>
    </source>
</evidence>
<dbReference type="OrthoDB" id="10572932at2759"/>
<reference evidence="1" key="1">
    <citation type="submission" date="2022-10" db="EMBL/GenBank/DDBJ databases">
        <authorList>
            <person name="Chen Y."/>
            <person name="Dougan E. K."/>
            <person name="Chan C."/>
            <person name="Rhodes N."/>
            <person name="Thang M."/>
        </authorList>
    </citation>
    <scope>NUCLEOTIDE SEQUENCE</scope>
</reference>
<organism evidence="1">
    <name type="scientific">Cladocopium goreaui</name>
    <dbReference type="NCBI Taxonomy" id="2562237"/>
    <lineage>
        <taxon>Eukaryota</taxon>
        <taxon>Sar</taxon>
        <taxon>Alveolata</taxon>
        <taxon>Dinophyceae</taxon>
        <taxon>Suessiales</taxon>
        <taxon>Symbiodiniaceae</taxon>
        <taxon>Cladocopium</taxon>
    </lineage>
</organism>
<sequence length="177" mass="20285">MTSDMRQKRTMMNWGFQCQCEVCQPAGLKEVQDLVRSTDDGNMSDADMAALVGPDKMALLEWKFESNQRRQRLHELNTRLNAASSLAMVKRIVEEMDSLYRKEKILPHLLVEVQIALDLLQAHVGFGGQEVKKWCKTLYNTKRLLAGEKDPKTKKVKEWLSRSPSIKEVIDFANSSD</sequence>
<keyword evidence="3" id="KW-1185">Reference proteome</keyword>
<evidence type="ECO:0000313" key="1">
    <source>
        <dbReference type="EMBL" id="CAI4019060.1"/>
    </source>
</evidence>
<gene>
    <name evidence="1" type="ORF">C1SCF055_LOCUS43582</name>
</gene>
<dbReference type="EMBL" id="CAMXCT030006730">
    <property type="protein sequence ID" value="CAL4806372.1"/>
    <property type="molecule type" value="Genomic_DNA"/>
</dbReference>
<protein>
    <submittedName>
        <fullName evidence="2">SET domain-containing protein</fullName>
    </submittedName>
</protein>
<dbReference type="AlphaFoldDB" id="A0A9P1M567"/>
<dbReference type="EMBL" id="CAMXCT020006730">
    <property type="protein sequence ID" value="CAL1172435.1"/>
    <property type="molecule type" value="Genomic_DNA"/>
</dbReference>
<accession>A0A9P1M567</accession>
<evidence type="ECO:0000313" key="2">
    <source>
        <dbReference type="EMBL" id="CAL4806372.1"/>
    </source>
</evidence>
<name>A0A9P1M567_9DINO</name>